<sequence>MPNPPRRQPRSRQTRLGSRLSIKAGDPKSDLLLLLHGVIANRGPPLATATRARPNQRCRGPNSLLFSSVLDRTLYCFPLF</sequence>
<evidence type="ECO:0000313" key="2">
    <source>
        <dbReference type="EMBL" id="RRT55725.1"/>
    </source>
</evidence>
<gene>
    <name evidence="2" type="ORF">B296_00045833</name>
</gene>
<dbReference type="EMBL" id="AMZH03009954">
    <property type="protein sequence ID" value="RRT55725.1"/>
    <property type="molecule type" value="Genomic_DNA"/>
</dbReference>
<evidence type="ECO:0000256" key="1">
    <source>
        <dbReference type="SAM" id="MobiDB-lite"/>
    </source>
</evidence>
<name>A0A426YVI6_ENSVE</name>
<feature type="region of interest" description="Disordered" evidence="1">
    <location>
        <begin position="1"/>
        <end position="20"/>
    </location>
</feature>
<organism evidence="2 3">
    <name type="scientific">Ensete ventricosum</name>
    <name type="common">Abyssinian banana</name>
    <name type="synonym">Musa ensete</name>
    <dbReference type="NCBI Taxonomy" id="4639"/>
    <lineage>
        <taxon>Eukaryota</taxon>
        <taxon>Viridiplantae</taxon>
        <taxon>Streptophyta</taxon>
        <taxon>Embryophyta</taxon>
        <taxon>Tracheophyta</taxon>
        <taxon>Spermatophyta</taxon>
        <taxon>Magnoliopsida</taxon>
        <taxon>Liliopsida</taxon>
        <taxon>Zingiberales</taxon>
        <taxon>Musaceae</taxon>
        <taxon>Ensete</taxon>
    </lineage>
</organism>
<proteinExistence type="predicted"/>
<evidence type="ECO:0000313" key="3">
    <source>
        <dbReference type="Proteomes" id="UP000287651"/>
    </source>
</evidence>
<dbReference type="AlphaFoldDB" id="A0A426YVI6"/>
<accession>A0A426YVI6</accession>
<reference evidence="2 3" key="1">
    <citation type="journal article" date="2014" name="Agronomy (Basel)">
        <title>A Draft Genome Sequence for Ensete ventricosum, the Drought-Tolerant Tree Against Hunger.</title>
        <authorList>
            <person name="Harrison J."/>
            <person name="Moore K.A."/>
            <person name="Paszkiewicz K."/>
            <person name="Jones T."/>
            <person name="Grant M."/>
            <person name="Ambacheew D."/>
            <person name="Muzemil S."/>
            <person name="Studholme D.J."/>
        </authorList>
    </citation>
    <scope>NUCLEOTIDE SEQUENCE [LARGE SCALE GENOMIC DNA]</scope>
</reference>
<comment type="caution">
    <text evidence="2">The sequence shown here is derived from an EMBL/GenBank/DDBJ whole genome shotgun (WGS) entry which is preliminary data.</text>
</comment>
<protein>
    <submittedName>
        <fullName evidence="2">Uncharacterized protein</fullName>
    </submittedName>
</protein>
<dbReference type="Proteomes" id="UP000287651">
    <property type="component" value="Unassembled WGS sequence"/>
</dbReference>